<dbReference type="Proteomes" id="UP000838756">
    <property type="component" value="Unassembled WGS sequence"/>
</dbReference>
<sequence length="95" mass="10732">MPMPTLALKAFKLYVSGNTEAGRAFQTSAVRIRNVHEKRFEHVACMSTTYGCPFTASHCFAEEWCRRNKIMKLLSTLAKVYPAKNRQAGNLTSVF</sequence>
<dbReference type="EMBL" id="CAKXAJ010025576">
    <property type="protein sequence ID" value="CAH2241395.1"/>
    <property type="molecule type" value="Genomic_DNA"/>
</dbReference>
<gene>
    <name evidence="1" type="primary">jg15593</name>
    <name evidence="1" type="ORF">PAEG_LOCUS17833</name>
</gene>
<accession>A0A8S4RSK5</accession>
<reference evidence="1" key="1">
    <citation type="submission" date="2022-03" db="EMBL/GenBank/DDBJ databases">
        <authorList>
            <person name="Lindestad O."/>
        </authorList>
    </citation>
    <scope>NUCLEOTIDE SEQUENCE</scope>
</reference>
<name>A0A8S4RSK5_9NEOP</name>
<proteinExistence type="predicted"/>
<evidence type="ECO:0000313" key="1">
    <source>
        <dbReference type="EMBL" id="CAH2241395.1"/>
    </source>
</evidence>
<dbReference type="AlphaFoldDB" id="A0A8S4RSK5"/>
<organism evidence="1 2">
    <name type="scientific">Pararge aegeria aegeria</name>
    <dbReference type="NCBI Taxonomy" id="348720"/>
    <lineage>
        <taxon>Eukaryota</taxon>
        <taxon>Metazoa</taxon>
        <taxon>Ecdysozoa</taxon>
        <taxon>Arthropoda</taxon>
        <taxon>Hexapoda</taxon>
        <taxon>Insecta</taxon>
        <taxon>Pterygota</taxon>
        <taxon>Neoptera</taxon>
        <taxon>Endopterygota</taxon>
        <taxon>Lepidoptera</taxon>
        <taxon>Glossata</taxon>
        <taxon>Ditrysia</taxon>
        <taxon>Papilionoidea</taxon>
        <taxon>Nymphalidae</taxon>
        <taxon>Satyrinae</taxon>
        <taxon>Satyrini</taxon>
        <taxon>Parargina</taxon>
        <taxon>Pararge</taxon>
    </lineage>
</organism>
<keyword evidence="2" id="KW-1185">Reference proteome</keyword>
<comment type="caution">
    <text evidence="1">The sequence shown here is derived from an EMBL/GenBank/DDBJ whole genome shotgun (WGS) entry which is preliminary data.</text>
</comment>
<evidence type="ECO:0000313" key="2">
    <source>
        <dbReference type="Proteomes" id="UP000838756"/>
    </source>
</evidence>
<protein>
    <submittedName>
        <fullName evidence="1">Jg15593 protein</fullName>
    </submittedName>
</protein>